<evidence type="ECO:0000256" key="4">
    <source>
        <dbReference type="ARBA" id="ARBA00023136"/>
    </source>
</evidence>
<dbReference type="SMART" id="SM00224">
    <property type="entry name" value="GGL"/>
    <property type="match status" value="1"/>
</dbReference>
<evidence type="ECO:0000256" key="6">
    <source>
        <dbReference type="SAM" id="MobiDB-lite"/>
    </source>
</evidence>
<dbReference type="AlphaFoldDB" id="A0A8J9TGY4"/>
<keyword evidence="5" id="KW-0807">Transducer</keyword>
<protein>
    <submittedName>
        <fullName evidence="8">Heterotrimeric guanine nucleotide-binding protein 3L3</fullName>
    </submittedName>
</protein>
<evidence type="ECO:0000256" key="2">
    <source>
        <dbReference type="ARBA" id="ARBA00007431"/>
    </source>
</evidence>
<keyword evidence="4" id="KW-0472">Membrane</keyword>
<feature type="region of interest" description="Disordered" evidence="6">
    <location>
        <begin position="53"/>
        <end position="74"/>
    </location>
</feature>
<reference evidence="8" key="1">
    <citation type="submission" date="2021-09" db="EMBL/GenBank/DDBJ databases">
        <authorList>
            <person name="Premzl M."/>
        </authorList>
    </citation>
    <scope>NUCLEOTIDE SEQUENCE</scope>
    <source>
        <strain evidence="8">N/A</strain>
    </source>
</reference>
<sequence length="74" mass="8478">MKKVVQQLWLEPRLSSINISQAATDLKQFCLQNVQQDRPLLTGVSSSMNPFSPRRSVSFHSKNESFKGFPNYFS</sequence>
<keyword evidence="3" id="KW-1003">Cell membrane</keyword>
<comment type="similarity">
    <text evidence="2">Belongs to the G protein gamma family.</text>
</comment>
<dbReference type="Gene3D" id="4.10.260.10">
    <property type="entry name" value="Transducin (heterotrimeric G protein), gamma chain"/>
    <property type="match status" value="1"/>
</dbReference>
<gene>
    <name evidence="8" type="primary">HG3L3</name>
</gene>
<dbReference type="Pfam" id="PF00631">
    <property type="entry name" value="G-gamma"/>
    <property type="match status" value="1"/>
</dbReference>
<proteinExistence type="inferred from homology"/>
<dbReference type="EMBL" id="OU667013">
    <property type="protein sequence ID" value="CAG9553531.1"/>
    <property type="molecule type" value="Genomic_DNA"/>
</dbReference>
<accession>A0A8J9TGY4</accession>
<dbReference type="SUPFAM" id="SSF48670">
    <property type="entry name" value="Transducin (heterotrimeric G protein), gamma chain"/>
    <property type="match status" value="1"/>
</dbReference>
<dbReference type="PANTHER" id="PTHR13809">
    <property type="entry name" value="GUANINE NUCLEOTIDE-BINDING PROTEIN GAMMA SUBUNIT"/>
    <property type="match status" value="1"/>
</dbReference>
<evidence type="ECO:0000256" key="3">
    <source>
        <dbReference type="ARBA" id="ARBA00022475"/>
    </source>
</evidence>
<evidence type="ECO:0000259" key="7">
    <source>
        <dbReference type="SMART" id="SM00224"/>
    </source>
</evidence>
<dbReference type="GO" id="GO:0005834">
    <property type="term" value="C:heterotrimeric G-protein complex"/>
    <property type="evidence" value="ECO:0007669"/>
    <property type="project" value="InterPro"/>
</dbReference>
<dbReference type="CDD" id="cd00068">
    <property type="entry name" value="GGL"/>
    <property type="match status" value="1"/>
</dbReference>
<comment type="subcellular location">
    <subcellularLocation>
        <location evidence="1">Cell membrane</location>
    </subcellularLocation>
</comment>
<dbReference type="GO" id="GO:0007186">
    <property type="term" value="P:G protein-coupled receptor signaling pathway"/>
    <property type="evidence" value="ECO:0007669"/>
    <property type="project" value="InterPro"/>
</dbReference>
<feature type="domain" description="G protein gamma" evidence="7">
    <location>
        <begin position="1"/>
        <end position="60"/>
    </location>
</feature>
<evidence type="ECO:0000313" key="8">
    <source>
        <dbReference type="EMBL" id="CAG9553531.1"/>
    </source>
</evidence>
<dbReference type="InterPro" id="IPR001770">
    <property type="entry name" value="G-protein_gamma"/>
</dbReference>
<evidence type="ECO:0000256" key="1">
    <source>
        <dbReference type="ARBA" id="ARBA00004236"/>
    </source>
</evidence>
<dbReference type="InterPro" id="IPR015898">
    <property type="entry name" value="G-protein_gamma-like_dom"/>
</dbReference>
<name>A0A8J9TGY4_PAPHA</name>
<dbReference type="InterPro" id="IPR036284">
    <property type="entry name" value="GGL_sf"/>
</dbReference>
<dbReference type="GO" id="GO:0031681">
    <property type="term" value="F:G-protein beta-subunit binding"/>
    <property type="evidence" value="ECO:0007669"/>
    <property type="project" value="InterPro"/>
</dbReference>
<organism evidence="8">
    <name type="scientific">Papio hamadryas</name>
    <name type="common">Hamadryas baboon</name>
    <dbReference type="NCBI Taxonomy" id="9557"/>
    <lineage>
        <taxon>Eukaryota</taxon>
        <taxon>Metazoa</taxon>
        <taxon>Chordata</taxon>
        <taxon>Craniata</taxon>
        <taxon>Vertebrata</taxon>
        <taxon>Euteleostomi</taxon>
        <taxon>Mammalia</taxon>
        <taxon>Eutheria</taxon>
        <taxon>Euarchontoglires</taxon>
        <taxon>Primates</taxon>
        <taxon>Haplorrhini</taxon>
        <taxon>Catarrhini</taxon>
        <taxon>Cercopithecidae</taxon>
        <taxon>Cercopithecinae</taxon>
        <taxon>Papio</taxon>
    </lineage>
</organism>
<evidence type="ECO:0000256" key="5">
    <source>
        <dbReference type="ARBA" id="ARBA00023224"/>
    </source>
</evidence>